<proteinExistence type="predicted"/>
<organism evidence="1 2">
    <name type="scientific">Ambrosia artemisiifolia</name>
    <name type="common">Common ragweed</name>
    <dbReference type="NCBI Taxonomy" id="4212"/>
    <lineage>
        <taxon>Eukaryota</taxon>
        <taxon>Viridiplantae</taxon>
        <taxon>Streptophyta</taxon>
        <taxon>Embryophyta</taxon>
        <taxon>Tracheophyta</taxon>
        <taxon>Spermatophyta</taxon>
        <taxon>Magnoliopsida</taxon>
        <taxon>eudicotyledons</taxon>
        <taxon>Gunneridae</taxon>
        <taxon>Pentapetalae</taxon>
        <taxon>asterids</taxon>
        <taxon>campanulids</taxon>
        <taxon>Asterales</taxon>
        <taxon>Asteraceae</taxon>
        <taxon>Asteroideae</taxon>
        <taxon>Heliantheae alliance</taxon>
        <taxon>Heliantheae</taxon>
        <taxon>Ambrosia</taxon>
    </lineage>
</organism>
<dbReference type="AlphaFoldDB" id="A0AAD5GU33"/>
<evidence type="ECO:0000313" key="2">
    <source>
        <dbReference type="Proteomes" id="UP001206925"/>
    </source>
</evidence>
<sequence>MGRNVVFEESKDPAKRSRVWHDVESYRMLRKGDVSNTIEGLSLDIRKVEKEMQSEVRQISKF</sequence>
<evidence type="ECO:0000313" key="1">
    <source>
        <dbReference type="EMBL" id="KAI7752411.1"/>
    </source>
</evidence>
<reference evidence="1" key="1">
    <citation type="submission" date="2022-06" db="EMBL/GenBank/DDBJ databases">
        <title>Uncovering the hologenomic basis of an extraordinary plant invasion.</title>
        <authorList>
            <person name="Bieker V.C."/>
            <person name="Martin M.D."/>
            <person name="Gilbert T."/>
            <person name="Hodgins K."/>
            <person name="Battlay P."/>
            <person name="Petersen B."/>
            <person name="Wilson J."/>
        </authorList>
    </citation>
    <scope>NUCLEOTIDE SEQUENCE</scope>
    <source>
        <strain evidence="1">AA19_3_7</strain>
        <tissue evidence="1">Leaf</tissue>
    </source>
</reference>
<name>A0AAD5GU33_AMBAR</name>
<keyword evidence="2" id="KW-1185">Reference proteome</keyword>
<gene>
    <name evidence="1" type="ORF">M8C21_026986</name>
</gene>
<protein>
    <submittedName>
        <fullName evidence="1">Uncharacterized protein</fullName>
    </submittedName>
</protein>
<accession>A0AAD5GU33</accession>
<dbReference type="EMBL" id="JAMZMK010005694">
    <property type="protein sequence ID" value="KAI7752411.1"/>
    <property type="molecule type" value="Genomic_DNA"/>
</dbReference>
<dbReference type="Proteomes" id="UP001206925">
    <property type="component" value="Unassembled WGS sequence"/>
</dbReference>
<comment type="caution">
    <text evidence="1">The sequence shown here is derived from an EMBL/GenBank/DDBJ whole genome shotgun (WGS) entry which is preliminary data.</text>
</comment>